<feature type="signal peptide" evidence="1">
    <location>
        <begin position="1"/>
        <end position="31"/>
    </location>
</feature>
<evidence type="ECO:0000313" key="2">
    <source>
        <dbReference type="EMBL" id="GAA3699604.1"/>
    </source>
</evidence>
<evidence type="ECO:0000256" key="1">
    <source>
        <dbReference type="SAM" id="SignalP"/>
    </source>
</evidence>
<accession>A0ABP7D4U7</accession>
<reference evidence="3" key="1">
    <citation type="journal article" date="2019" name="Int. J. Syst. Evol. Microbiol.">
        <title>The Global Catalogue of Microorganisms (GCM) 10K type strain sequencing project: providing services to taxonomists for standard genome sequencing and annotation.</title>
        <authorList>
            <consortium name="The Broad Institute Genomics Platform"/>
            <consortium name="The Broad Institute Genome Sequencing Center for Infectious Disease"/>
            <person name="Wu L."/>
            <person name="Ma J."/>
        </authorList>
    </citation>
    <scope>NUCLEOTIDE SEQUENCE [LARGE SCALE GENOMIC DNA]</scope>
    <source>
        <strain evidence="3">JCM 17498</strain>
    </source>
</reference>
<dbReference type="EMBL" id="BAABBF010000002">
    <property type="protein sequence ID" value="GAA3699604.1"/>
    <property type="molecule type" value="Genomic_DNA"/>
</dbReference>
<gene>
    <name evidence="2" type="ORF">GCM10022268_07200</name>
</gene>
<keyword evidence="3" id="KW-1185">Reference proteome</keyword>
<organism evidence="2 3">
    <name type="scientific">Sphingomonas cynarae</name>
    <dbReference type="NCBI Taxonomy" id="930197"/>
    <lineage>
        <taxon>Bacteria</taxon>
        <taxon>Pseudomonadati</taxon>
        <taxon>Pseudomonadota</taxon>
        <taxon>Alphaproteobacteria</taxon>
        <taxon>Sphingomonadales</taxon>
        <taxon>Sphingomonadaceae</taxon>
        <taxon>Sphingomonas</taxon>
    </lineage>
</organism>
<name>A0ABP7D4U7_9SPHN</name>
<proteinExistence type="predicted"/>
<comment type="caution">
    <text evidence="2">The sequence shown here is derived from an EMBL/GenBank/DDBJ whole genome shotgun (WGS) entry which is preliminary data.</text>
</comment>
<dbReference type="RefSeq" id="WP_344692030.1">
    <property type="nucleotide sequence ID" value="NZ_BAABBF010000002.1"/>
</dbReference>
<feature type="chain" id="PRO_5045904978" evidence="1">
    <location>
        <begin position="32"/>
        <end position="178"/>
    </location>
</feature>
<protein>
    <submittedName>
        <fullName evidence="2">Uncharacterized protein</fullName>
    </submittedName>
</protein>
<evidence type="ECO:0000313" key="3">
    <source>
        <dbReference type="Proteomes" id="UP001500523"/>
    </source>
</evidence>
<dbReference type="Proteomes" id="UP001500523">
    <property type="component" value="Unassembled WGS sequence"/>
</dbReference>
<keyword evidence="1" id="KW-0732">Signal</keyword>
<sequence length="178" mass="18580">MIIFRAIDLTVRRGMAAALCAVATLASPVVAEGMGIASQDEILAGIRSCTNGVGPAGLDEAHLIADGWSKGSMSSKDGKPVENGLIVYGKGHLMVLTSNAGLGQMQLCNFVAKIASVQAFPKLQAAMASTYGVPFKDNGKGDQYYRASNSHLINLVFTGSSDRPSVRVAVGYVSQESK</sequence>